<dbReference type="Pfam" id="PF00994">
    <property type="entry name" value="MoCF_biosynth"/>
    <property type="match status" value="1"/>
</dbReference>
<evidence type="ECO:0000313" key="4">
    <source>
        <dbReference type="EMBL" id="SVC33992.1"/>
    </source>
</evidence>
<dbReference type="CDD" id="cd00887">
    <property type="entry name" value="MoeA"/>
    <property type="match status" value="1"/>
</dbReference>
<dbReference type="EMBL" id="UINC01085968">
    <property type="protein sequence ID" value="SVC33992.1"/>
    <property type="molecule type" value="Genomic_DNA"/>
</dbReference>
<gene>
    <name evidence="4" type="ORF">METZ01_LOCUS286846</name>
</gene>
<sequence>MSNFESRSADWLPCSIAQQRILQAASPLAQEDVVLSEALGRALAADVTASTSLPPWDNSAMDGYAVKGTDVVGATKDQPVDLVVTGVVHAGNRFKGSVRLGQAVRIMTGGPVPEGADTVIRVEDTDREDINPGRVVIFSDRDYARNVRPGGQDWVVGSTVLRAGTSIGPGHIGVLAAARASEVTVRRKPTVAIITSGDELTELDAPSLDEDRIPESNSHLIAAAVRDAGALPLRLGIAKDDPQDVGCYVERAGSADVLVTIGGASMGEADLFKRVLDDAGIRIDFWRVKIRPGSPISFGH</sequence>
<dbReference type="GO" id="GO:0006777">
    <property type="term" value="P:Mo-molybdopterin cofactor biosynthetic process"/>
    <property type="evidence" value="ECO:0007669"/>
    <property type="project" value="UniProtKB-KW"/>
</dbReference>
<dbReference type="Gene3D" id="3.40.980.10">
    <property type="entry name" value="MoaB/Mog-like domain"/>
    <property type="match status" value="1"/>
</dbReference>
<dbReference type="SUPFAM" id="SSF53218">
    <property type="entry name" value="Molybdenum cofactor biosynthesis proteins"/>
    <property type="match status" value="1"/>
</dbReference>
<keyword evidence="2" id="KW-0501">Molybdenum cofactor biosynthesis</keyword>
<dbReference type="SMART" id="SM00852">
    <property type="entry name" value="MoCF_biosynth"/>
    <property type="match status" value="1"/>
</dbReference>
<dbReference type="SUPFAM" id="SSF63882">
    <property type="entry name" value="MoeA N-terminal region -like"/>
    <property type="match status" value="1"/>
</dbReference>
<dbReference type="InterPro" id="IPR036425">
    <property type="entry name" value="MoaB/Mog-like_dom_sf"/>
</dbReference>
<feature type="domain" description="MoaB/Mog" evidence="3">
    <location>
        <begin position="192"/>
        <end position="300"/>
    </location>
</feature>
<dbReference type="Pfam" id="PF03453">
    <property type="entry name" value="MoeA_N"/>
    <property type="match status" value="1"/>
</dbReference>
<protein>
    <recommendedName>
        <fullName evidence="3">MoaB/Mog domain-containing protein</fullName>
    </recommendedName>
</protein>
<name>A0A382LFU9_9ZZZZ</name>
<dbReference type="FunFam" id="2.170.190.11:FF:000001">
    <property type="entry name" value="Molybdopterin molybdenumtransferase"/>
    <property type="match status" value="1"/>
</dbReference>
<feature type="non-terminal residue" evidence="4">
    <location>
        <position position="300"/>
    </location>
</feature>
<dbReference type="Gene3D" id="3.90.105.10">
    <property type="entry name" value="Molybdopterin biosynthesis moea protein, domain 2"/>
    <property type="match status" value="1"/>
</dbReference>
<dbReference type="InterPro" id="IPR005110">
    <property type="entry name" value="MoeA_linker/N"/>
</dbReference>
<dbReference type="InterPro" id="IPR001453">
    <property type="entry name" value="MoaB/Mog_dom"/>
</dbReference>
<reference evidence="4" key="1">
    <citation type="submission" date="2018-05" db="EMBL/GenBank/DDBJ databases">
        <authorList>
            <person name="Lanie J.A."/>
            <person name="Ng W.-L."/>
            <person name="Kazmierczak K.M."/>
            <person name="Andrzejewski T.M."/>
            <person name="Davidsen T.M."/>
            <person name="Wayne K.J."/>
            <person name="Tettelin H."/>
            <person name="Glass J.I."/>
            <person name="Rusch D."/>
            <person name="Podicherti R."/>
            <person name="Tsui H.-C.T."/>
            <person name="Winkler M.E."/>
        </authorList>
    </citation>
    <scope>NUCLEOTIDE SEQUENCE</scope>
</reference>
<comment type="pathway">
    <text evidence="1">Cofactor biosynthesis; molybdopterin biosynthesis.</text>
</comment>
<evidence type="ECO:0000256" key="2">
    <source>
        <dbReference type="ARBA" id="ARBA00023150"/>
    </source>
</evidence>
<accession>A0A382LFU9</accession>
<dbReference type="GO" id="GO:0005829">
    <property type="term" value="C:cytosol"/>
    <property type="evidence" value="ECO:0007669"/>
    <property type="project" value="TreeGrafter"/>
</dbReference>
<dbReference type="GO" id="GO:0061599">
    <property type="term" value="F:molybdopterin molybdotransferase activity"/>
    <property type="evidence" value="ECO:0007669"/>
    <property type="project" value="TreeGrafter"/>
</dbReference>
<dbReference type="Gene3D" id="2.170.190.11">
    <property type="entry name" value="Molybdopterin biosynthesis moea protein, domain 3"/>
    <property type="match status" value="1"/>
</dbReference>
<dbReference type="InterPro" id="IPR036135">
    <property type="entry name" value="MoeA_linker/N_sf"/>
</dbReference>
<dbReference type="PANTHER" id="PTHR10192:SF5">
    <property type="entry name" value="GEPHYRIN"/>
    <property type="match status" value="1"/>
</dbReference>
<evidence type="ECO:0000256" key="1">
    <source>
        <dbReference type="ARBA" id="ARBA00005046"/>
    </source>
</evidence>
<proteinExistence type="predicted"/>
<organism evidence="4">
    <name type="scientific">marine metagenome</name>
    <dbReference type="NCBI Taxonomy" id="408172"/>
    <lineage>
        <taxon>unclassified sequences</taxon>
        <taxon>metagenomes</taxon>
        <taxon>ecological metagenomes</taxon>
    </lineage>
</organism>
<dbReference type="InterPro" id="IPR038987">
    <property type="entry name" value="MoeA-like"/>
</dbReference>
<dbReference type="AlphaFoldDB" id="A0A382LFU9"/>
<dbReference type="PANTHER" id="PTHR10192">
    <property type="entry name" value="MOLYBDOPTERIN BIOSYNTHESIS PROTEIN"/>
    <property type="match status" value="1"/>
</dbReference>
<evidence type="ECO:0000259" key="3">
    <source>
        <dbReference type="SMART" id="SM00852"/>
    </source>
</evidence>